<dbReference type="RefSeq" id="WP_103976359.1">
    <property type="nucleotide sequence ID" value="NZ_CP194323.1"/>
</dbReference>
<dbReference type="AlphaFoldDB" id="A0A2S5CZ40"/>
<keyword evidence="3" id="KW-1185">Reference proteome</keyword>
<dbReference type="EMBL" id="PGLV01000001">
    <property type="protein sequence ID" value="POZ56064.1"/>
    <property type="molecule type" value="Genomic_DNA"/>
</dbReference>
<organism evidence="2 3">
    <name type="scientific">Lysinibacillus sphaericus</name>
    <name type="common">Bacillus sphaericus</name>
    <dbReference type="NCBI Taxonomy" id="1421"/>
    <lineage>
        <taxon>Bacteria</taxon>
        <taxon>Bacillati</taxon>
        <taxon>Bacillota</taxon>
        <taxon>Bacilli</taxon>
        <taxon>Bacillales</taxon>
        <taxon>Bacillaceae</taxon>
        <taxon>Lysinibacillus</taxon>
    </lineage>
</organism>
<name>A0A2S5CZ40_LYSSH</name>
<evidence type="ECO:0000313" key="2">
    <source>
        <dbReference type="EMBL" id="POZ56064.1"/>
    </source>
</evidence>
<proteinExistence type="predicted"/>
<dbReference type="Proteomes" id="UP000237319">
    <property type="component" value="Unassembled WGS sequence"/>
</dbReference>
<sequence length="138" mass="16502">MKDNLKKYVILSLTIVFSVFTALYLYDKYQEYQFDKSIADENEKILEQERERFLNQVKVEFKRDTSFDRFAVEITNFNDRTIHGYIEVTILDKNEEELGEELVFIPEDGIKTGDTYRYVKDYDSVENADSVEFEKKVF</sequence>
<keyword evidence="1" id="KW-0472">Membrane</keyword>
<keyword evidence="1" id="KW-0812">Transmembrane</keyword>
<protein>
    <submittedName>
        <fullName evidence="2">Uncharacterized protein</fullName>
    </submittedName>
</protein>
<reference evidence="2 3" key="1">
    <citation type="submission" date="2017-11" db="EMBL/GenBank/DDBJ databases">
        <title>Genome sequence of Lysinibacillus sphaericus, a lignin-degrading bacteria isolated from municipal solid waste soil.</title>
        <authorList>
            <person name="Persinoti G.F."/>
            <person name="Paixao D.A."/>
            <person name="Bugg T.D."/>
            <person name="Squina F.M."/>
        </authorList>
    </citation>
    <scope>NUCLEOTIDE SEQUENCE [LARGE SCALE GENOMIC DNA]</scope>
    <source>
        <strain evidence="2 3">A1</strain>
    </source>
</reference>
<comment type="caution">
    <text evidence="2">The sequence shown here is derived from an EMBL/GenBank/DDBJ whole genome shotgun (WGS) entry which is preliminary data.</text>
</comment>
<evidence type="ECO:0000256" key="1">
    <source>
        <dbReference type="SAM" id="Phobius"/>
    </source>
</evidence>
<gene>
    <name evidence="2" type="ORF">LYSIN_00847</name>
</gene>
<keyword evidence="1" id="KW-1133">Transmembrane helix</keyword>
<evidence type="ECO:0000313" key="3">
    <source>
        <dbReference type="Proteomes" id="UP000237319"/>
    </source>
</evidence>
<accession>A0A2S5CZ40</accession>
<feature type="transmembrane region" description="Helical" evidence="1">
    <location>
        <begin position="7"/>
        <end position="26"/>
    </location>
</feature>